<proteinExistence type="predicted"/>
<sequence length="48" mass="5013">MSEITENTPSPVPYVLRVFTNEAVKKGAAAAVAGLLVAAVSEAIWPSR</sequence>
<dbReference type="RefSeq" id="WP_159397285.1">
    <property type="nucleotide sequence ID" value="NZ_CP012673.1"/>
</dbReference>
<accession>A0A2L0EWM8</accession>
<dbReference type="EMBL" id="CP012673">
    <property type="protein sequence ID" value="AUX43659.1"/>
    <property type="molecule type" value="Genomic_DNA"/>
</dbReference>
<evidence type="ECO:0000313" key="1">
    <source>
        <dbReference type="EMBL" id="AUX43659.1"/>
    </source>
</evidence>
<reference evidence="1 2" key="1">
    <citation type="submission" date="2015-09" db="EMBL/GenBank/DDBJ databases">
        <title>Sorangium comparison.</title>
        <authorList>
            <person name="Zaburannyi N."/>
            <person name="Bunk B."/>
            <person name="Overmann J."/>
            <person name="Mueller R."/>
        </authorList>
    </citation>
    <scope>NUCLEOTIDE SEQUENCE [LARGE SCALE GENOMIC DNA]</scope>
    <source>
        <strain evidence="1 2">So ce26</strain>
    </source>
</reference>
<organism evidence="1 2">
    <name type="scientific">Sorangium cellulosum</name>
    <name type="common">Polyangium cellulosum</name>
    <dbReference type="NCBI Taxonomy" id="56"/>
    <lineage>
        <taxon>Bacteria</taxon>
        <taxon>Pseudomonadati</taxon>
        <taxon>Myxococcota</taxon>
        <taxon>Polyangia</taxon>
        <taxon>Polyangiales</taxon>
        <taxon>Polyangiaceae</taxon>
        <taxon>Sorangium</taxon>
    </lineage>
</organism>
<name>A0A2L0EWM8_SORCE</name>
<dbReference type="Proteomes" id="UP000238348">
    <property type="component" value="Chromosome"/>
</dbReference>
<protein>
    <submittedName>
        <fullName evidence="1">Uncharacterized protein</fullName>
    </submittedName>
</protein>
<evidence type="ECO:0000313" key="2">
    <source>
        <dbReference type="Proteomes" id="UP000238348"/>
    </source>
</evidence>
<gene>
    <name evidence="1" type="ORF">SOCE26_051110</name>
</gene>
<dbReference type="AlphaFoldDB" id="A0A2L0EWM8"/>